<dbReference type="AlphaFoldDB" id="A0A839ELM7"/>
<evidence type="ECO:0000259" key="5">
    <source>
        <dbReference type="PROSITE" id="PS50931"/>
    </source>
</evidence>
<dbReference type="GO" id="GO:0043565">
    <property type="term" value="F:sequence-specific DNA binding"/>
    <property type="evidence" value="ECO:0007669"/>
    <property type="project" value="TreeGrafter"/>
</dbReference>
<accession>A0A839ELM7</accession>
<dbReference type="Gene3D" id="1.10.10.10">
    <property type="entry name" value="Winged helix-like DNA-binding domain superfamily/Winged helix DNA-binding domain"/>
    <property type="match status" value="1"/>
</dbReference>
<feature type="domain" description="HTH lysR-type" evidence="5">
    <location>
        <begin position="3"/>
        <end position="60"/>
    </location>
</feature>
<dbReference type="InterPro" id="IPR036390">
    <property type="entry name" value="WH_DNA-bd_sf"/>
</dbReference>
<proteinExistence type="inferred from homology"/>
<dbReference type="GO" id="GO:0006351">
    <property type="term" value="P:DNA-templated transcription"/>
    <property type="evidence" value="ECO:0007669"/>
    <property type="project" value="TreeGrafter"/>
</dbReference>
<dbReference type="PANTHER" id="PTHR30537">
    <property type="entry name" value="HTH-TYPE TRANSCRIPTIONAL REGULATOR"/>
    <property type="match status" value="1"/>
</dbReference>
<organism evidence="6 7">
    <name type="scientific">Phyllobacterium myrsinacearum</name>
    <dbReference type="NCBI Taxonomy" id="28101"/>
    <lineage>
        <taxon>Bacteria</taxon>
        <taxon>Pseudomonadati</taxon>
        <taxon>Pseudomonadota</taxon>
        <taxon>Alphaproteobacteria</taxon>
        <taxon>Hyphomicrobiales</taxon>
        <taxon>Phyllobacteriaceae</taxon>
        <taxon>Phyllobacterium</taxon>
    </lineage>
</organism>
<protein>
    <submittedName>
        <fullName evidence="6">DNA-binding transcriptional LysR family regulator</fullName>
    </submittedName>
</protein>
<gene>
    <name evidence="6" type="ORF">FHW16_002833</name>
</gene>
<evidence type="ECO:0000313" key="6">
    <source>
        <dbReference type="EMBL" id="MBA8879115.1"/>
    </source>
</evidence>
<name>A0A839ELM7_9HYPH</name>
<evidence type="ECO:0000256" key="3">
    <source>
        <dbReference type="ARBA" id="ARBA00023125"/>
    </source>
</evidence>
<dbReference type="InterPro" id="IPR036388">
    <property type="entry name" value="WH-like_DNA-bd_sf"/>
</dbReference>
<dbReference type="Pfam" id="PF03466">
    <property type="entry name" value="LysR_substrate"/>
    <property type="match status" value="1"/>
</dbReference>
<dbReference type="GO" id="GO:0003700">
    <property type="term" value="F:DNA-binding transcription factor activity"/>
    <property type="evidence" value="ECO:0007669"/>
    <property type="project" value="InterPro"/>
</dbReference>
<comment type="caution">
    <text evidence="6">The sequence shown here is derived from an EMBL/GenBank/DDBJ whole genome shotgun (WGS) entry which is preliminary data.</text>
</comment>
<dbReference type="InterPro" id="IPR005119">
    <property type="entry name" value="LysR_subst-bd"/>
</dbReference>
<evidence type="ECO:0000256" key="4">
    <source>
        <dbReference type="ARBA" id="ARBA00023163"/>
    </source>
</evidence>
<evidence type="ECO:0000256" key="1">
    <source>
        <dbReference type="ARBA" id="ARBA00009437"/>
    </source>
</evidence>
<dbReference type="PROSITE" id="PS50931">
    <property type="entry name" value="HTH_LYSR"/>
    <property type="match status" value="1"/>
</dbReference>
<dbReference type="Gene3D" id="3.40.190.290">
    <property type="match status" value="1"/>
</dbReference>
<sequence length="301" mass="33606">MKPDLNELTVFAVVAEQRNFRAAADHLGVTRSAVSQLIRRLEDRIGIGLVHRTTRSVSLTEAGEQLLAEIAPAIATIQAAVGAARDLGRQPRGQLRLTVSSIAESFLSGPLLAGFAEAFPDVELDVLVTDDEIDIIKEGYDAAVRLEEVIEQNMIALPVSGDQRQLAVCAPSYLKRRQTPNHPRDLAAHRCINWRPSPRVAPFRWEFTEAGREFTVDVRAEITTNDMGLMVRLAVAGGGITFGMEETFRQHIERGELVPLLEDFCTKFPGFYICYPSRRNLAPKLRALLDYIQNRRRQFAL</sequence>
<dbReference type="SUPFAM" id="SSF53850">
    <property type="entry name" value="Periplasmic binding protein-like II"/>
    <property type="match status" value="1"/>
</dbReference>
<dbReference type="PANTHER" id="PTHR30537:SF1">
    <property type="entry name" value="HTH-TYPE TRANSCRIPTIONAL REGULATOR PGRR"/>
    <property type="match status" value="1"/>
</dbReference>
<comment type="similarity">
    <text evidence="1">Belongs to the LysR transcriptional regulatory family.</text>
</comment>
<keyword evidence="4" id="KW-0804">Transcription</keyword>
<keyword evidence="7" id="KW-1185">Reference proteome</keyword>
<dbReference type="InterPro" id="IPR058163">
    <property type="entry name" value="LysR-type_TF_proteobact-type"/>
</dbReference>
<dbReference type="RefSeq" id="WP_182549774.1">
    <property type="nucleotide sequence ID" value="NZ_JACGXN010000003.1"/>
</dbReference>
<dbReference type="EMBL" id="JACGXN010000003">
    <property type="protein sequence ID" value="MBA8879115.1"/>
    <property type="molecule type" value="Genomic_DNA"/>
</dbReference>
<dbReference type="FunFam" id="1.10.10.10:FF:000001">
    <property type="entry name" value="LysR family transcriptional regulator"/>
    <property type="match status" value="1"/>
</dbReference>
<dbReference type="CDD" id="cd08474">
    <property type="entry name" value="PBP2_CrgA_like_5"/>
    <property type="match status" value="1"/>
</dbReference>
<dbReference type="SUPFAM" id="SSF46785">
    <property type="entry name" value="Winged helix' DNA-binding domain"/>
    <property type="match status" value="1"/>
</dbReference>
<keyword evidence="3 6" id="KW-0238">DNA-binding</keyword>
<reference evidence="6 7" key="1">
    <citation type="submission" date="2020-07" db="EMBL/GenBank/DDBJ databases">
        <title>Genomic Encyclopedia of Type Strains, Phase IV (KMG-V): Genome sequencing to study the core and pangenomes of soil and plant-associated prokaryotes.</title>
        <authorList>
            <person name="Whitman W."/>
        </authorList>
    </citation>
    <scope>NUCLEOTIDE SEQUENCE [LARGE SCALE GENOMIC DNA]</scope>
    <source>
        <strain evidence="6 7">AN3</strain>
    </source>
</reference>
<evidence type="ECO:0000313" key="7">
    <source>
        <dbReference type="Proteomes" id="UP000549052"/>
    </source>
</evidence>
<keyword evidence="2" id="KW-0805">Transcription regulation</keyword>
<dbReference type="InterPro" id="IPR000847">
    <property type="entry name" value="LysR_HTH_N"/>
</dbReference>
<dbReference type="Proteomes" id="UP000549052">
    <property type="component" value="Unassembled WGS sequence"/>
</dbReference>
<evidence type="ECO:0000256" key="2">
    <source>
        <dbReference type="ARBA" id="ARBA00023015"/>
    </source>
</evidence>
<dbReference type="Pfam" id="PF00126">
    <property type="entry name" value="HTH_1"/>
    <property type="match status" value="1"/>
</dbReference>